<dbReference type="EMBL" id="JALBCA010000038">
    <property type="protein sequence ID" value="KAI2387544.1"/>
    <property type="molecule type" value="Genomic_DNA"/>
</dbReference>
<organism evidence="1">
    <name type="scientific">Ophidiomyces ophidiicola</name>
    <dbReference type="NCBI Taxonomy" id="1387563"/>
    <lineage>
        <taxon>Eukaryota</taxon>
        <taxon>Fungi</taxon>
        <taxon>Dikarya</taxon>
        <taxon>Ascomycota</taxon>
        <taxon>Pezizomycotina</taxon>
        <taxon>Eurotiomycetes</taxon>
        <taxon>Eurotiomycetidae</taxon>
        <taxon>Onygenales</taxon>
        <taxon>Onygenaceae</taxon>
        <taxon>Ophidiomyces</taxon>
    </lineage>
</organism>
<protein>
    <submittedName>
        <fullName evidence="1">Uncharacterized protein</fullName>
    </submittedName>
</protein>
<gene>
    <name evidence="1" type="ORF">LOY88_003034</name>
</gene>
<name>A0ACB8UXK1_9EURO</name>
<comment type="caution">
    <text evidence="1">The sequence shown here is derived from an EMBL/GenBank/DDBJ whole genome shotgun (WGS) entry which is preliminary data.</text>
</comment>
<proteinExistence type="predicted"/>
<accession>A0ACB8UXK1</accession>
<evidence type="ECO:0000313" key="1">
    <source>
        <dbReference type="EMBL" id="KAI2387544.1"/>
    </source>
</evidence>
<reference evidence="1" key="1">
    <citation type="journal article" date="2022" name="bioRxiv">
        <title>Population genetic analysis of Ophidiomyces ophidiicola, the causative agent of snake fungal disease, indicates recent introductions to the USA.</title>
        <authorList>
            <person name="Ladner J.T."/>
            <person name="Palmer J.M."/>
            <person name="Ettinger C.L."/>
            <person name="Stajich J.E."/>
            <person name="Farrell T.M."/>
            <person name="Glorioso B.M."/>
            <person name="Lawson B."/>
            <person name="Price S.J."/>
            <person name="Stengle A.G."/>
            <person name="Grear D.A."/>
            <person name="Lorch J.M."/>
        </authorList>
    </citation>
    <scope>NUCLEOTIDE SEQUENCE</scope>
    <source>
        <strain evidence="1">NWHC 24266-5</strain>
    </source>
</reference>
<sequence>MPIRTSTRQAAVKANEALHQNARAGTKASGSKRKGSAEDGSPEKKRGKNGLEKTQAAPTTSEPIREKHGPKKQATGEAMKPSAKEEKEHQEQAPRIEVKGEGMQQGIAVQEKELPSNVLERGIIYFFFRRRVGIEQPEGVDDVARTFIVLRPLPPDANLGQGPIGDDANCRLLVLPKKTLPSSARERYMGFVEKAGTSLKAIKASFEGEEYETKSRGLREIPSATPAAEGVYAITSTSRSSHLAYILTIPEEPSKVQRDLGLKKKGSMIVSSKSPKFAGPASARLPKEPDYPQE</sequence>